<dbReference type="InterPro" id="IPR024752">
    <property type="entry name" value="Myb/SANT-like_dom"/>
</dbReference>
<gene>
    <name evidence="4" type="ORF">PRUPE_5G207000</name>
</gene>
<protein>
    <recommendedName>
        <fullName evidence="3">Myb/SANT-like domain-containing protein</fullName>
    </recommendedName>
</protein>
<dbReference type="PANTHER" id="PTHR31704">
    <property type="entry name" value="MYB/SANT-LIKE DNA-BINDING DOMAIN PROTEIN-RELATED"/>
    <property type="match status" value="1"/>
</dbReference>
<proteinExistence type="predicted"/>
<evidence type="ECO:0000256" key="1">
    <source>
        <dbReference type="SAM" id="MobiDB-lite"/>
    </source>
</evidence>
<evidence type="ECO:0000256" key="2">
    <source>
        <dbReference type="SAM" id="SignalP"/>
    </source>
</evidence>
<keyword evidence="5" id="KW-1185">Reference proteome</keyword>
<sequence>LLFSLFFFFLPLHLKIPSQSRTLIANNNQLLIKLSLSLGKLTLDTKKTKQRLSYLWDALKIEWKLWKERVGKETGLGWNSSKGTVDASDEWWNNKIQINAEYAKLRKKGINPEMEEKLDRMFMNTTATGEHAWAPSCGILPSETEEATMGDVIPLEGSDDSDEIIQAIKNATKKGKRRAPEQLNKKQQDKKGRKVGGAEKLAGQIDRLVGVVESRSTATSLMMKMQLGSSIPEVMEVVSSLPGCEPTSTLWMFATRLFLNQEKREMFSTMKTPNVKLAWLTYEFNNQ</sequence>
<feature type="signal peptide" evidence="2">
    <location>
        <begin position="1"/>
        <end position="20"/>
    </location>
</feature>
<feature type="domain" description="Myb/SANT-like" evidence="3">
    <location>
        <begin position="44"/>
        <end position="94"/>
    </location>
</feature>
<dbReference type="PANTHER" id="PTHR31704:SF37">
    <property type="entry name" value="HEAT SHOCK PROTEIN"/>
    <property type="match status" value="1"/>
</dbReference>
<feature type="region of interest" description="Disordered" evidence="1">
    <location>
        <begin position="172"/>
        <end position="197"/>
    </location>
</feature>
<dbReference type="AlphaFoldDB" id="A0A251PBD3"/>
<organism evidence="4 5">
    <name type="scientific">Prunus persica</name>
    <name type="common">Peach</name>
    <name type="synonym">Amygdalus persica</name>
    <dbReference type="NCBI Taxonomy" id="3760"/>
    <lineage>
        <taxon>Eukaryota</taxon>
        <taxon>Viridiplantae</taxon>
        <taxon>Streptophyta</taxon>
        <taxon>Embryophyta</taxon>
        <taxon>Tracheophyta</taxon>
        <taxon>Spermatophyta</taxon>
        <taxon>Magnoliopsida</taxon>
        <taxon>eudicotyledons</taxon>
        <taxon>Gunneridae</taxon>
        <taxon>Pentapetalae</taxon>
        <taxon>rosids</taxon>
        <taxon>fabids</taxon>
        <taxon>Rosales</taxon>
        <taxon>Rosaceae</taxon>
        <taxon>Amygdaloideae</taxon>
        <taxon>Amygdaleae</taxon>
        <taxon>Prunus</taxon>
    </lineage>
</organism>
<dbReference type="Proteomes" id="UP000006882">
    <property type="component" value="Chromosome G5"/>
</dbReference>
<dbReference type="EMBL" id="CM007655">
    <property type="protein sequence ID" value="ONI08898.1"/>
    <property type="molecule type" value="Genomic_DNA"/>
</dbReference>
<dbReference type="STRING" id="3760.A0A251PBD3"/>
<evidence type="ECO:0000313" key="5">
    <source>
        <dbReference type="Proteomes" id="UP000006882"/>
    </source>
</evidence>
<evidence type="ECO:0000313" key="4">
    <source>
        <dbReference type="EMBL" id="ONI08898.1"/>
    </source>
</evidence>
<name>A0A251PBD3_PRUPE</name>
<accession>A0A251PBD3</accession>
<keyword evidence="2" id="KW-0732">Signal</keyword>
<reference evidence="4 5" key="1">
    <citation type="journal article" date="2013" name="Nat. Genet.">
        <title>The high-quality draft genome of peach (Prunus persica) identifies unique patterns of genetic diversity, domestication and genome evolution.</title>
        <authorList>
            <consortium name="International Peach Genome Initiative"/>
            <person name="Verde I."/>
            <person name="Abbott A.G."/>
            <person name="Scalabrin S."/>
            <person name="Jung S."/>
            <person name="Shu S."/>
            <person name="Marroni F."/>
            <person name="Zhebentyayeva T."/>
            <person name="Dettori M.T."/>
            <person name="Grimwood J."/>
            <person name="Cattonaro F."/>
            <person name="Zuccolo A."/>
            <person name="Rossini L."/>
            <person name="Jenkins J."/>
            <person name="Vendramin E."/>
            <person name="Meisel L.A."/>
            <person name="Decroocq V."/>
            <person name="Sosinski B."/>
            <person name="Prochnik S."/>
            <person name="Mitros T."/>
            <person name="Policriti A."/>
            <person name="Cipriani G."/>
            <person name="Dondini L."/>
            <person name="Ficklin S."/>
            <person name="Goodstein D.M."/>
            <person name="Xuan P."/>
            <person name="Del Fabbro C."/>
            <person name="Aramini V."/>
            <person name="Copetti D."/>
            <person name="Gonzalez S."/>
            <person name="Horner D.S."/>
            <person name="Falchi R."/>
            <person name="Lucas S."/>
            <person name="Mica E."/>
            <person name="Maldonado J."/>
            <person name="Lazzari B."/>
            <person name="Bielenberg D."/>
            <person name="Pirona R."/>
            <person name="Miculan M."/>
            <person name="Barakat A."/>
            <person name="Testolin R."/>
            <person name="Stella A."/>
            <person name="Tartarini S."/>
            <person name="Tonutti P."/>
            <person name="Arus P."/>
            <person name="Orellana A."/>
            <person name="Wells C."/>
            <person name="Main D."/>
            <person name="Vizzotto G."/>
            <person name="Silva H."/>
            <person name="Salamini F."/>
            <person name="Schmutz J."/>
            <person name="Morgante M."/>
            <person name="Rokhsar D.S."/>
        </authorList>
    </citation>
    <scope>NUCLEOTIDE SEQUENCE [LARGE SCALE GENOMIC DNA]</scope>
    <source>
        <strain evidence="5">cv. Nemared</strain>
    </source>
</reference>
<feature type="chain" id="PRO_5013372674" description="Myb/SANT-like domain-containing protein" evidence="2">
    <location>
        <begin position="21"/>
        <end position="287"/>
    </location>
</feature>
<evidence type="ECO:0000259" key="3">
    <source>
        <dbReference type="Pfam" id="PF12776"/>
    </source>
</evidence>
<feature type="compositionally biased region" description="Basic and acidic residues" evidence="1">
    <location>
        <begin position="178"/>
        <end position="190"/>
    </location>
</feature>
<dbReference type="Pfam" id="PF12776">
    <property type="entry name" value="Myb_DNA-bind_3"/>
    <property type="match status" value="1"/>
</dbReference>
<feature type="non-terminal residue" evidence="4">
    <location>
        <position position="1"/>
    </location>
</feature>